<dbReference type="InterPro" id="IPR041664">
    <property type="entry name" value="AAA_16"/>
</dbReference>
<reference evidence="4 5" key="1">
    <citation type="journal article" date="2021" name="Int. J. Syst. Evol. Microbiol.">
        <title>Reticulibacter mediterranei gen. nov., sp. nov., within the new family Reticulibacteraceae fam. nov., and Ktedonospora formicarum gen. nov., sp. nov., Ktedonobacter robiniae sp. nov., Dictyobacter formicarum sp. nov. and Dictyobacter arantiisoli sp. nov., belonging to the class Ktedonobacteria.</title>
        <authorList>
            <person name="Yabe S."/>
            <person name="Zheng Y."/>
            <person name="Wang C.M."/>
            <person name="Sakai Y."/>
            <person name="Abe K."/>
            <person name="Yokota A."/>
            <person name="Donadio S."/>
            <person name="Cavaletti L."/>
            <person name="Monciardini P."/>
        </authorList>
    </citation>
    <scope>NUCLEOTIDE SEQUENCE [LARGE SCALE GENOMIC DNA]</scope>
    <source>
        <strain evidence="4 5">SOSP1-30</strain>
    </source>
</reference>
<dbReference type="SUPFAM" id="SSF52540">
    <property type="entry name" value="P-loop containing nucleoside triphosphate hydrolases"/>
    <property type="match status" value="1"/>
</dbReference>
<evidence type="ECO:0000313" key="4">
    <source>
        <dbReference type="EMBL" id="GHO60524.1"/>
    </source>
</evidence>
<dbReference type="InterPro" id="IPR036388">
    <property type="entry name" value="WH-like_DNA-bd_sf"/>
</dbReference>
<dbReference type="Gene3D" id="3.40.50.300">
    <property type="entry name" value="P-loop containing nucleotide triphosphate hydrolases"/>
    <property type="match status" value="1"/>
</dbReference>
<evidence type="ECO:0000256" key="2">
    <source>
        <dbReference type="ARBA" id="ARBA00022840"/>
    </source>
</evidence>
<gene>
    <name evidence="4" type="ORF">KSB_89990</name>
</gene>
<dbReference type="Gene3D" id="1.10.10.10">
    <property type="entry name" value="Winged helix-like DNA-binding domain superfamily/Winged helix DNA-binding domain"/>
    <property type="match status" value="1"/>
</dbReference>
<dbReference type="PANTHER" id="PTHR16305">
    <property type="entry name" value="TESTICULAR SOLUBLE ADENYLYL CYCLASE"/>
    <property type="match status" value="1"/>
</dbReference>
<accession>A0ABQ3V5S2</accession>
<dbReference type="InterPro" id="IPR005158">
    <property type="entry name" value="BTAD"/>
</dbReference>
<dbReference type="InterPro" id="IPR011990">
    <property type="entry name" value="TPR-like_helical_dom_sf"/>
</dbReference>
<evidence type="ECO:0000313" key="5">
    <source>
        <dbReference type="Proteomes" id="UP000654345"/>
    </source>
</evidence>
<feature type="domain" description="Bacterial transcriptional activator" evidence="3">
    <location>
        <begin position="105"/>
        <end position="259"/>
    </location>
</feature>
<dbReference type="PANTHER" id="PTHR16305:SF28">
    <property type="entry name" value="GUANYLATE CYCLASE DOMAIN-CONTAINING PROTEIN"/>
    <property type="match status" value="1"/>
</dbReference>
<name>A0ABQ3V5S2_9CHLR</name>
<dbReference type="Pfam" id="PF03704">
    <property type="entry name" value="BTAD"/>
    <property type="match status" value="1"/>
</dbReference>
<dbReference type="SMART" id="SM01043">
    <property type="entry name" value="BTAD"/>
    <property type="match status" value="1"/>
</dbReference>
<proteinExistence type="predicted"/>
<evidence type="ECO:0000259" key="3">
    <source>
        <dbReference type="SMART" id="SM01043"/>
    </source>
</evidence>
<dbReference type="Proteomes" id="UP000654345">
    <property type="component" value="Unassembled WGS sequence"/>
</dbReference>
<dbReference type="SUPFAM" id="SSF48452">
    <property type="entry name" value="TPR-like"/>
    <property type="match status" value="2"/>
</dbReference>
<organism evidence="4 5">
    <name type="scientific">Ktedonobacter robiniae</name>
    <dbReference type="NCBI Taxonomy" id="2778365"/>
    <lineage>
        <taxon>Bacteria</taxon>
        <taxon>Bacillati</taxon>
        <taxon>Chloroflexota</taxon>
        <taxon>Ktedonobacteria</taxon>
        <taxon>Ktedonobacterales</taxon>
        <taxon>Ktedonobacteraceae</taxon>
        <taxon>Ktedonobacter</taxon>
    </lineage>
</organism>
<protein>
    <recommendedName>
        <fullName evidence="3">Bacterial transcriptional activator domain-containing protein</fullName>
    </recommendedName>
</protein>
<comment type="caution">
    <text evidence="4">The sequence shown here is derived from an EMBL/GenBank/DDBJ whole genome shotgun (WGS) entry which is preliminary data.</text>
</comment>
<dbReference type="EMBL" id="BNJG01000005">
    <property type="protein sequence ID" value="GHO60524.1"/>
    <property type="molecule type" value="Genomic_DNA"/>
</dbReference>
<sequence>MGLLRLAVFGSPEVFSNSHRLTFALRKAQALLFYLAVEGGMHSRSKLAAFLWPDSTAHDARTSLRNAIALLRTLFTDVEVSSSPQNHLLIERDLLGLDRNTSFELDLEVVQRAYQEAQRCSTVPAEPQRVTLVAMVQQALDLVRGPFLDGFWLGEDAPFDEWVQQQRQQWQVRLVFLLDRLSSWQEVGGELEQACATLTRWNMIDPLAEGAYQRLMRVHLARGDAATALQVYTTCRTRLAEDLQVEPSAETVALARHIRASATRPPGLSAAHVSAEQSMSGELVAPLVGRAGAFRQLSSRFQQARSRQPQVVVVEGEAGIGKTRLAMEWIGWAKAQGAEVLRGQAFEMGGRLPYQPFIEALRERLEVENAPEDLLEDVWLAELSRLLPELRARYPDLPSPTEDELTAKGRLFEAVARLFETLAQRTPLVLLVEDLHWMDEASLELLRYLGHSWSRHNPRVLLLGTLRSEDLEVSSHLTDLRRDLPMTQVLLQMFSQEETIQLLEALVGEGKKTPGKNNEQDEYGPATVLGGFLFAHTGGHPLYLLETLKLLREREWLLPRLGTDGIWRLELMVDIGRERLRRELLPPSVRALTQVRLSKLSEPARRLVMASAVLGTQATARHLWQVAEVGSLAEEQTTQIAVTALEEAISSGTLREESTGSGRPGSYRFAHDLIRDVVYTEIGAARRQVLHQRAFAMFEREGAPASELAYHARCADDAEAAYRFNLQAGREAVAVFAVADAIGYYEQARALLQEHSWLQTELAVSAIEQLYARLGQAYAFQRLWEKAQEAYEELLAYGRHKQLSTLVSLTLNRLAILAIQRSFDKSLVDTLLAEALQMAEASHDPKALAETEWNWAQITATWDDPEGALSHGTHALTLARTSLDPELEARSLALLGYIHLLRRDFEESIRCLEASRMLYTFLGASLSLHRNGHFLPLTQVFHLPHP</sequence>
<keyword evidence="1" id="KW-0547">Nucleotide-binding</keyword>
<dbReference type="RefSeq" id="WP_201376622.1">
    <property type="nucleotide sequence ID" value="NZ_BNJG01000005.1"/>
</dbReference>
<dbReference type="InterPro" id="IPR027417">
    <property type="entry name" value="P-loop_NTPase"/>
</dbReference>
<keyword evidence="5" id="KW-1185">Reference proteome</keyword>
<dbReference type="Gene3D" id="1.25.40.10">
    <property type="entry name" value="Tetratricopeptide repeat domain"/>
    <property type="match status" value="2"/>
</dbReference>
<dbReference type="Pfam" id="PF13191">
    <property type="entry name" value="AAA_16"/>
    <property type="match status" value="1"/>
</dbReference>
<keyword evidence="2" id="KW-0067">ATP-binding</keyword>
<evidence type="ECO:0000256" key="1">
    <source>
        <dbReference type="ARBA" id="ARBA00022741"/>
    </source>
</evidence>